<organism evidence="1 2">
    <name type="scientific">Salmonella paratyphi B (strain ATCC BAA-1250 / SPB7)</name>
    <dbReference type="NCBI Taxonomy" id="1016998"/>
    <lineage>
        <taxon>Bacteria</taxon>
        <taxon>Pseudomonadati</taxon>
        <taxon>Pseudomonadota</taxon>
        <taxon>Gammaproteobacteria</taxon>
        <taxon>Enterobacterales</taxon>
        <taxon>Enterobacteriaceae</taxon>
        <taxon>Salmonella</taxon>
    </lineage>
</organism>
<dbReference type="Proteomes" id="UP000008556">
    <property type="component" value="Chromosome"/>
</dbReference>
<gene>
    <name evidence="1" type="ordered locus">SPAB_04582</name>
</gene>
<proteinExistence type="predicted"/>
<name>A0A6C6Z8G9_SALPB</name>
<dbReference type="KEGG" id="spq:SPAB_04582"/>
<dbReference type="AlphaFoldDB" id="A0A6C6Z8G9"/>
<accession>A0A6C6Z8G9</accession>
<evidence type="ECO:0000313" key="2">
    <source>
        <dbReference type="Proteomes" id="UP000008556"/>
    </source>
</evidence>
<evidence type="ECO:0000313" key="1">
    <source>
        <dbReference type="EMBL" id="ABX69895.1"/>
    </source>
</evidence>
<sequence>MSLRKMCLIAFLVGKKALHLFFRKKYFIINEINK</sequence>
<protein>
    <submittedName>
        <fullName evidence="1">Uncharacterized protein</fullName>
    </submittedName>
</protein>
<dbReference type="EMBL" id="CP000886">
    <property type="protein sequence ID" value="ABX69895.1"/>
    <property type="molecule type" value="Genomic_DNA"/>
</dbReference>
<reference evidence="1 2" key="1">
    <citation type="submission" date="2007-11" db="EMBL/GenBank/DDBJ databases">
        <authorList>
            <consortium name="The Salmonella enterica serovar Paratyphi B Genome Sequencing Project"/>
            <person name="McClelland M."/>
            <person name="Sanderson E.K."/>
            <person name="Porwollik S."/>
            <person name="Spieth J."/>
            <person name="Clifton W.S."/>
            <person name="Fulton R."/>
            <person name="Cordes M."/>
            <person name="Wollam A."/>
            <person name="Shah N."/>
            <person name="Pepin K."/>
            <person name="Bhonagiri V."/>
            <person name="Nash W."/>
            <person name="Johnson M."/>
            <person name="Thiruvilangam P."/>
            <person name="Wilson R."/>
        </authorList>
    </citation>
    <scope>NUCLEOTIDE SEQUENCE [LARGE SCALE GENOMIC DNA]</scope>
    <source>
        <strain evidence="2">ATCC BAA-1250 / SPB7</strain>
    </source>
</reference>